<reference evidence="2" key="1">
    <citation type="journal article" date="2013" name="Genome Announc.">
        <title>Draft Genome Sequence of the 2-Chloro-4-Nitrophenol-Degrading Bacterium Arthrobacter sp. Strain SJCon.</title>
        <authorList>
            <person name="Vikram S."/>
            <person name="Kumar S."/>
            <person name="Vaidya B."/>
            <person name="Pinnaka A.K."/>
            <person name="Raghava G.P."/>
        </authorList>
    </citation>
    <scope>NUCLEOTIDE SEQUENCE [LARGE SCALE GENOMIC DNA]</scope>
    <source>
        <strain evidence="2">SJCon</strain>
    </source>
</reference>
<accession>L8TP14</accession>
<dbReference type="EMBL" id="AOFD01000049">
    <property type="protein sequence ID" value="ELT43441.1"/>
    <property type="molecule type" value="Genomic_DNA"/>
</dbReference>
<protein>
    <submittedName>
        <fullName evidence="1">S-adenosylmethionine decarboxylase</fullName>
    </submittedName>
</protein>
<organism evidence="1 2">
    <name type="scientific">Arthrobacter nitrophenolicus</name>
    <dbReference type="NCBI Taxonomy" id="683150"/>
    <lineage>
        <taxon>Bacteria</taxon>
        <taxon>Bacillati</taxon>
        <taxon>Actinomycetota</taxon>
        <taxon>Actinomycetes</taxon>
        <taxon>Micrococcales</taxon>
        <taxon>Micrococcaceae</taxon>
        <taxon>Arthrobacter</taxon>
    </lineage>
</organism>
<keyword evidence="2" id="KW-1185">Reference proteome</keyword>
<gene>
    <name evidence="1" type="ORF">G205_18284</name>
</gene>
<dbReference type="Proteomes" id="UP000011189">
    <property type="component" value="Unassembled WGS sequence"/>
</dbReference>
<dbReference type="AlphaFoldDB" id="L8TP14"/>
<comment type="caution">
    <text evidence="1">The sequence shown here is derived from an EMBL/GenBank/DDBJ whole genome shotgun (WGS) entry which is preliminary data.</text>
</comment>
<sequence>MRDLAGAVHHGQRKVAQRLLDHALGQRRQRGDRLVGPFPGHHPGLGRHGVRAQPGHGLGQRLVRAQVPVHQLEKFDGGLVAVLGSLPQEQHGQGGHTFAEVRSGRFAGLDLDPGDVDDIVGELEGHAHLLAVFHQHGFVGGIGLGKDGAELAGRRNQRTGLVSDHREVVLHRVLVRPRAHGFMQLPQAEPLEGAGLDTQCARAQLGHQDGGAGEDQVAGEDRHGVAPHLVGRGGTAAERRGVHDVVVVQRCQVGQFHHDGGLHHRRQGGVAQVGAQQGEQRPDALAAGLHQVARRRVSQRVRVGNGLAELLLHLGQVVGDGRAQFCIFGDGGESRRELESGGNGAGVEAWFSVGHAVSGVGPAVLCGFGHGLTLTFCCGYR</sequence>
<name>L8TP14_9MICC</name>
<proteinExistence type="predicted"/>
<evidence type="ECO:0000313" key="1">
    <source>
        <dbReference type="EMBL" id="ELT43441.1"/>
    </source>
</evidence>
<evidence type="ECO:0000313" key="2">
    <source>
        <dbReference type="Proteomes" id="UP000011189"/>
    </source>
</evidence>